<dbReference type="EMBL" id="CADCXV010001391">
    <property type="protein sequence ID" value="CAB0044090.1"/>
    <property type="molecule type" value="Genomic_DNA"/>
</dbReference>
<evidence type="ECO:0000256" key="1">
    <source>
        <dbReference type="SAM" id="MobiDB-lite"/>
    </source>
</evidence>
<dbReference type="AlphaFoldDB" id="A0A6H5J6D8"/>
<dbReference type="Proteomes" id="UP000479190">
    <property type="component" value="Unassembled WGS sequence"/>
</dbReference>
<evidence type="ECO:0000313" key="3">
    <source>
        <dbReference type="Proteomes" id="UP000479190"/>
    </source>
</evidence>
<feature type="region of interest" description="Disordered" evidence="1">
    <location>
        <begin position="29"/>
        <end position="69"/>
    </location>
</feature>
<organism evidence="2 3">
    <name type="scientific">Trichogramma brassicae</name>
    <dbReference type="NCBI Taxonomy" id="86971"/>
    <lineage>
        <taxon>Eukaryota</taxon>
        <taxon>Metazoa</taxon>
        <taxon>Ecdysozoa</taxon>
        <taxon>Arthropoda</taxon>
        <taxon>Hexapoda</taxon>
        <taxon>Insecta</taxon>
        <taxon>Pterygota</taxon>
        <taxon>Neoptera</taxon>
        <taxon>Endopterygota</taxon>
        <taxon>Hymenoptera</taxon>
        <taxon>Apocrita</taxon>
        <taxon>Proctotrupomorpha</taxon>
        <taxon>Chalcidoidea</taxon>
        <taxon>Trichogrammatidae</taxon>
        <taxon>Trichogramma</taxon>
    </lineage>
</organism>
<accession>A0A6H5J6D8</accession>
<protein>
    <submittedName>
        <fullName evidence="2">Uncharacterized protein</fullName>
    </submittedName>
</protein>
<feature type="region of interest" description="Disordered" evidence="1">
    <location>
        <begin position="84"/>
        <end position="128"/>
    </location>
</feature>
<reference evidence="2 3" key="1">
    <citation type="submission" date="2020-02" db="EMBL/GenBank/DDBJ databases">
        <authorList>
            <person name="Ferguson B K."/>
        </authorList>
    </citation>
    <scope>NUCLEOTIDE SEQUENCE [LARGE SCALE GENOMIC DNA]</scope>
</reference>
<sequence>MENDHHHSGHMQYKVVPLHPYLGLHIDLQDEVRPTSNEPSDEKARKSGWRPLAHKDHATTTGGPEVATRSLCSRRLTSTLCMERPSGDVRRRKGRRPTSVQAEAVHRRDCLRVIQRGRPQRSPTTRRT</sequence>
<evidence type="ECO:0000313" key="2">
    <source>
        <dbReference type="EMBL" id="CAB0044090.1"/>
    </source>
</evidence>
<name>A0A6H5J6D8_9HYME</name>
<proteinExistence type="predicted"/>
<keyword evidence="3" id="KW-1185">Reference proteome</keyword>
<gene>
    <name evidence="2" type="ORF">TBRA_LOCUS15678</name>
</gene>